<sequence>MSARRDTSDAGAADLDDNIEDEIDKILDMYEYIMEKFQDFLKKELKSSKIMKKQHQDQEISCINPGSRISRNNRDNIPLSVENNKKLMKKREKSVEMKKLQSLDGEKIITDEKEIQDEALLFYNNLFNIKSELADDELERKSEEY</sequence>
<accession>A0A1E3NW28</accession>
<evidence type="ECO:0000313" key="3">
    <source>
        <dbReference type="Proteomes" id="UP000094112"/>
    </source>
</evidence>
<feature type="non-terminal residue" evidence="2">
    <location>
        <position position="145"/>
    </location>
</feature>
<gene>
    <name evidence="2" type="ORF">WICANDRAFT_71266</name>
</gene>
<evidence type="ECO:0000256" key="1">
    <source>
        <dbReference type="SAM" id="MobiDB-lite"/>
    </source>
</evidence>
<proteinExistence type="predicted"/>
<name>A0A1E3NW28_WICAA</name>
<evidence type="ECO:0000313" key="2">
    <source>
        <dbReference type="EMBL" id="ODQ57336.1"/>
    </source>
</evidence>
<dbReference type="Proteomes" id="UP000094112">
    <property type="component" value="Unassembled WGS sequence"/>
</dbReference>
<reference evidence="2 3" key="1">
    <citation type="journal article" date="2016" name="Proc. Natl. Acad. Sci. U.S.A.">
        <title>Comparative genomics of biotechnologically important yeasts.</title>
        <authorList>
            <person name="Riley R."/>
            <person name="Haridas S."/>
            <person name="Wolfe K.H."/>
            <person name="Lopes M.R."/>
            <person name="Hittinger C.T."/>
            <person name="Goeker M."/>
            <person name="Salamov A.A."/>
            <person name="Wisecaver J.H."/>
            <person name="Long T.M."/>
            <person name="Calvey C.H."/>
            <person name="Aerts A.L."/>
            <person name="Barry K.W."/>
            <person name="Choi C."/>
            <person name="Clum A."/>
            <person name="Coughlan A.Y."/>
            <person name="Deshpande S."/>
            <person name="Douglass A.P."/>
            <person name="Hanson S.J."/>
            <person name="Klenk H.-P."/>
            <person name="LaButti K.M."/>
            <person name="Lapidus A."/>
            <person name="Lindquist E.A."/>
            <person name="Lipzen A.M."/>
            <person name="Meier-Kolthoff J.P."/>
            <person name="Ohm R.A."/>
            <person name="Otillar R.P."/>
            <person name="Pangilinan J.L."/>
            <person name="Peng Y."/>
            <person name="Rokas A."/>
            <person name="Rosa C.A."/>
            <person name="Scheuner C."/>
            <person name="Sibirny A.A."/>
            <person name="Slot J.C."/>
            <person name="Stielow J.B."/>
            <person name="Sun H."/>
            <person name="Kurtzman C.P."/>
            <person name="Blackwell M."/>
            <person name="Grigoriev I.V."/>
            <person name="Jeffries T.W."/>
        </authorList>
    </citation>
    <scope>NUCLEOTIDE SEQUENCE [LARGE SCALE GENOMIC DNA]</scope>
    <source>
        <strain evidence="3">ATCC 58044 / CBS 1984 / NCYC 433 / NRRL Y-366-8</strain>
    </source>
</reference>
<organism evidence="2 3">
    <name type="scientific">Wickerhamomyces anomalus (strain ATCC 58044 / CBS 1984 / NCYC 433 / NRRL Y-366-8)</name>
    <name type="common">Yeast</name>
    <name type="synonym">Hansenula anomala</name>
    <dbReference type="NCBI Taxonomy" id="683960"/>
    <lineage>
        <taxon>Eukaryota</taxon>
        <taxon>Fungi</taxon>
        <taxon>Dikarya</taxon>
        <taxon>Ascomycota</taxon>
        <taxon>Saccharomycotina</taxon>
        <taxon>Saccharomycetes</taxon>
        <taxon>Phaffomycetales</taxon>
        <taxon>Wickerhamomycetaceae</taxon>
        <taxon>Wickerhamomyces</taxon>
    </lineage>
</organism>
<protein>
    <submittedName>
        <fullName evidence="2">Uncharacterized protein</fullName>
    </submittedName>
</protein>
<dbReference type="AlphaFoldDB" id="A0A1E3NW28"/>
<dbReference type="GeneID" id="30201483"/>
<keyword evidence="3" id="KW-1185">Reference proteome</keyword>
<feature type="region of interest" description="Disordered" evidence="1">
    <location>
        <begin position="54"/>
        <end position="77"/>
    </location>
</feature>
<dbReference type="RefSeq" id="XP_019036543.1">
    <property type="nucleotide sequence ID" value="XM_019184237.1"/>
</dbReference>
<dbReference type="EMBL" id="KV454214">
    <property type="protein sequence ID" value="ODQ57336.1"/>
    <property type="molecule type" value="Genomic_DNA"/>
</dbReference>